<dbReference type="InterPro" id="IPR004244">
    <property type="entry name" value="Transposase_22"/>
</dbReference>
<keyword evidence="4" id="KW-1185">Reference proteome</keyword>
<comment type="caution">
    <text evidence="3">The sequence shown here is derived from an EMBL/GenBank/DDBJ whole genome shotgun (WGS) entry which is preliminary data.</text>
</comment>
<dbReference type="Gene3D" id="3.30.70.1820">
    <property type="entry name" value="L1 transposable element, RRM domain"/>
    <property type="match status" value="1"/>
</dbReference>
<dbReference type="EMBL" id="JAUCMX010000027">
    <property type="protein sequence ID" value="KAK3509180.1"/>
    <property type="molecule type" value="Genomic_DNA"/>
</dbReference>
<proteinExistence type="predicted"/>
<organism evidence="3 4">
    <name type="scientific">Hemibagrus guttatus</name>
    <dbReference type="NCBI Taxonomy" id="175788"/>
    <lineage>
        <taxon>Eukaryota</taxon>
        <taxon>Metazoa</taxon>
        <taxon>Chordata</taxon>
        <taxon>Craniata</taxon>
        <taxon>Vertebrata</taxon>
        <taxon>Euteleostomi</taxon>
        <taxon>Actinopterygii</taxon>
        <taxon>Neopterygii</taxon>
        <taxon>Teleostei</taxon>
        <taxon>Ostariophysi</taxon>
        <taxon>Siluriformes</taxon>
        <taxon>Bagridae</taxon>
        <taxon>Hemibagrus</taxon>
    </lineage>
</organism>
<name>A0AAE0PWJ2_9TELE</name>
<evidence type="ECO:0000256" key="2">
    <source>
        <dbReference type="SAM" id="MobiDB-lite"/>
    </source>
</evidence>
<accession>A0AAE0PWJ2</accession>
<protein>
    <recommendedName>
        <fullName evidence="5">L1 transposable element RRM domain-containing protein</fullName>
    </recommendedName>
</protein>
<reference evidence="3" key="1">
    <citation type="submission" date="2023-06" db="EMBL/GenBank/DDBJ databases">
        <title>Male Hemibagrus guttatus genome.</title>
        <authorList>
            <person name="Bian C."/>
        </authorList>
    </citation>
    <scope>NUCLEOTIDE SEQUENCE</scope>
    <source>
        <strain evidence="3">Male_cb2023</strain>
        <tissue evidence="3">Muscle</tissue>
    </source>
</reference>
<evidence type="ECO:0000256" key="1">
    <source>
        <dbReference type="SAM" id="Coils"/>
    </source>
</evidence>
<gene>
    <name evidence="3" type="ORF">QTP70_021929</name>
</gene>
<dbReference type="AlphaFoldDB" id="A0AAE0PWJ2"/>
<feature type="non-terminal residue" evidence="3">
    <location>
        <position position="428"/>
    </location>
</feature>
<evidence type="ECO:0000313" key="4">
    <source>
        <dbReference type="Proteomes" id="UP001274896"/>
    </source>
</evidence>
<evidence type="ECO:0008006" key="5">
    <source>
        <dbReference type="Google" id="ProtNLM"/>
    </source>
</evidence>
<dbReference type="PANTHER" id="PTHR11505">
    <property type="entry name" value="L1 TRANSPOSABLE ELEMENT-RELATED"/>
    <property type="match status" value="1"/>
</dbReference>
<feature type="coiled-coil region" evidence="1">
    <location>
        <begin position="229"/>
        <end position="270"/>
    </location>
</feature>
<sequence length="428" mass="48346">MKSGIRDLYAKWKPWLTKMRPECQESRESWHCTMMYDEEGQNEEYEAMWDEHVTRTQYSLKTIDFIVGPQGAAAAKAVQLPKQLEQWYQIPEAAPHVSLLIGQGFESKELGPMVKEASKVKQWTQLNMPPKPRKPTDQAALAPVSASDPATEDAPAENTQDTGNVAILSAISSLRFEIRSIKSDIGDIIDSKIEQLAVAIRGELTAFQQEASSAISAVKITVDEHASKLAGLEANASTSSDTVAKLEQEMGRLKQVVEQLSDKCMDLEGRSRRQNIRILHIKEGAESGMKPRDFIAQLLMETLSLDNLPLVDRAHRALRNRPADDEPPRAFIIRLHYTHEMEEILRKAAKMQQVTFRGQRINIFPDYPPAVVKRRALFKRARELLKDKPGVKYGLQYPAKLRVSYNGKEHYFTDPDKAVKFAENCFGS</sequence>
<keyword evidence="1" id="KW-0175">Coiled coil</keyword>
<evidence type="ECO:0000313" key="3">
    <source>
        <dbReference type="EMBL" id="KAK3509180.1"/>
    </source>
</evidence>
<dbReference type="Proteomes" id="UP001274896">
    <property type="component" value="Unassembled WGS sequence"/>
</dbReference>
<feature type="region of interest" description="Disordered" evidence="2">
    <location>
        <begin position="125"/>
        <end position="161"/>
    </location>
</feature>